<dbReference type="NCBIfam" id="TIGR01341">
    <property type="entry name" value="aconitase_1"/>
    <property type="match status" value="1"/>
</dbReference>
<dbReference type="InterPro" id="IPR044137">
    <property type="entry name" value="AcnA_IRP_Swivel"/>
</dbReference>
<evidence type="ECO:0000256" key="2">
    <source>
        <dbReference type="ARBA" id="ARBA00004717"/>
    </source>
</evidence>
<dbReference type="SUPFAM" id="SSF53732">
    <property type="entry name" value="Aconitase iron-sulfur domain"/>
    <property type="match status" value="1"/>
</dbReference>
<evidence type="ECO:0000313" key="13">
    <source>
        <dbReference type="EMBL" id="PTM57772.1"/>
    </source>
</evidence>
<evidence type="ECO:0000256" key="1">
    <source>
        <dbReference type="ARBA" id="ARBA00001966"/>
    </source>
</evidence>
<evidence type="ECO:0000259" key="11">
    <source>
        <dbReference type="Pfam" id="PF00330"/>
    </source>
</evidence>
<dbReference type="AlphaFoldDB" id="A0A2T4Z7A1"/>
<dbReference type="Pfam" id="PF00694">
    <property type="entry name" value="Aconitase_C"/>
    <property type="match status" value="1"/>
</dbReference>
<accession>A0A2T4Z7A1</accession>
<evidence type="ECO:0000256" key="8">
    <source>
        <dbReference type="ARBA" id="ARBA00023239"/>
    </source>
</evidence>
<comment type="subunit">
    <text evidence="4">Monomer.</text>
</comment>
<feature type="domain" description="Aconitase A/isopropylmalate dehydratase small subunit swivel" evidence="12">
    <location>
        <begin position="704"/>
        <end position="831"/>
    </location>
</feature>
<dbReference type="InterPro" id="IPR015928">
    <property type="entry name" value="Aconitase/3IPM_dehydase_swvl"/>
</dbReference>
<evidence type="ECO:0000256" key="6">
    <source>
        <dbReference type="ARBA" id="ARBA00023004"/>
    </source>
</evidence>
<evidence type="ECO:0000256" key="10">
    <source>
        <dbReference type="RuleBase" id="RU361275"/>
    </source>
</evidence>
<dbReference type="RefSeq" id="WP_107724647.1">
    <property type="nucleotide sequence ID" value="NZ_PZZP01000001.1"/>
</dbReference>
<keyword evidence="6 10" id="KW-0408">Iron</keyword>
<dbReference type="InterPro" id="IPR036008">
    <property type="entry name" value="Aconitase_4Fe-4S_dom"/>
</dbReference>
<comment type="catalytic activity">
    <reaction evidence="9 10">
        <text>citrate = D-threo-isocitrate</text>
        <dbReference type="Rhea" id="RHEA:10336"/>
        <dbReference type="ChEBI" id="CHEBI:15562"/>
        <dbReference type="ChEBI" id="CHEBI:16947"/>
        <dbReference type="EC" id="4.2.1.3"/>
    </reaction>
</comment>
<dbReference type="InterPro" id="IPR015931">
    <property type="entry name" value="Acnase/IPM_dHydase_lsu_aba_1/3"/>
</dbReference>
<dbReference type="PROSITE" id="PS00450">
    <property type="entry name" value="ACONITASE_1"/>
    <property type="match status" value="1"/>
</dbReference>
<dbReference type="GO" id="GO:0051539">
    <property type="term" value="F:4 iron, 4 sulfur cluster binding"/>
    <property type="evidence" value="ECO:0007669"/>
    <property type="project" value="UniProtKB-KW"/>
</dbReference>
<dbReference type="UniPathway" id="UPA00223">
    <property type="reaction ID" value="UER00718"/>
</dbReference>
<feature type="domain" description="Aconitase/3-isopropylmalate dehydratase large subunit alpha/beta/alpha" evidence="11">
    <location>
        <begin position="75"/>
        <end position="573"/>
    </location>
</feature>
<keyword evidence="14" id="KW-1185">Reference proteome</keyword>
<comment type="pathway">
    <text evidence="2">Carbohydrate metabolism; tricarboxylic acid cycle; isocitrate from oxaloacetate: step 2/2.</text>
</comment>
<dbReference type="PANTHER" id="PTHR11670">
    <property type="entry name" value="ACONITASE/IRON-RESPONSIVE ELEMENT FAMILY MEMBER"/>
    <property type="match status" value="1"/>
</dbReference>
<name>A0A2T4Z7A1_9BACL</name>
<evidence type="ECO:0000256" key="7">
    <source>
        <dbReference type="ARBA" id="ARBA00023014"/>
    </source>
</evidence>
<dbReference type="FunFam" id="3.30.499.10:FF:000005">
    <property type="entry name" value="cytoplasmic aconitate hydratase"/>
    <property type="match status" value="1"/>
</dbReference>
<dbReference type="PROSITE" id="PS01244">
    <property type="entry name" value="ACONITASE_2"/>
    <property type="match status" value="1"/>
</dbReference>
<dbReference type="PRINTS" id="PR00415">
    <property type="entry name" value="ACONITASE"/>
</dbReference>
<dbReference type="OrthoDB" id="9764318at2"/>
<protein>
    <recommendedName>
        <fullName evidence="10">Aconitate hydratase</fullName>
        <shortName evidence="10">Aconitase</shortName>
        <ecNumber evidence="10">4.2.1.3</ecNumber>
    </recommendedName>
</protein>
<dbReference type="InterPro" id="IPR001030">
    <property type="entry name" value="Acoase/IPM_deHydtase_lsu_aba"/>
</dbReference>
<evidence type="ECO:0000259" key="12">
    <source>
        <dbReference type="Pfam" id="PF00694"/>
    </source>
</evidence>
<evidence type="ECO:0000256" key="9">
    <source>
        <dbReference type="ARBA" id="ARBA00023501"/>
    </source>
</evidence>
<dbReference type="GO" id="GO:0046872">
    <property type="term" value="F:metal ion binding"/>
    <property type="evidence" value="ECO:0007669"/>
    <property type="project" value="UniProtKB-KW"/>
</dbReference>
<dbReference type="Gene3D" id="6.10.190.10">
    <property type="match status" value="1"/>
</dbReference>
<comment type="function">
    <text evidence="10">Catalyzes the isomerization of citrate to isocitrate via cis-aconitate.</text>
</comment>
<proteinExistence type="inferred from homology"/>
<evidence type="ECO:0000256" key="5">
    <source>
        <dbReference type="ARBA" id="ARBA00022723"/>
    </source>
</evidence>
<dbReference type="InterPro" id="IPR018136">
    <property type="entry name" value="Aconitase_4Fe-4S_BS"/>
</dbReference>
<dbReference type="GO" id="GO:0003994">
    <property type="term" value="F:aconitate hydratase activity"/>
    <property type="evidence" value="ECO:0007669"/>
    <property type="project" value="UniProtKB-EC"/>
</dbReference>
<dbReference type="FunFam" id="3.20.19.10:FF:000001">
    <property type="entry name" value="Aconitate hydratase"/>
    <property type="match status" value="1"/>
</dbReference>
<dbReference type="Gene3D" id="3.20.19.10">
    <property type="entry name" value="Aconitase, domain 4"/>
    <property type="match status" value="1"/>
</dbReference>
<comment type="cofactor">
    <cofactor evidence="1">
        <name>[4Fe-4S] cluster</name>
        <dbReference type="ChEBI" id="CHEBI:49883"/>
    </cofactor>
</comment>
<sequence length="910" mass="100004">MAQKDVFHARSTFSVNGKNVYYYRLQALAEAGVGNVSRLPYSIKILLESVLRQYDGSMITRKHIESLVRWGSDQAQKDVDVPFRPARIVMQDFTGVPVVVDLASLRTAMAAMGGDPEQINPEIPVDLVMDHAEQVDRFGTPDALQYNVDRGFQLNEERYRFFKWATHSFRHFRAVPPSTSIIHQANLEYLASLVHCREEESGEYLAFPDTCFGTDSHTPMINGAGVLGWGVGGIEAEAAMLGQPSRFPAPEVIGIRLKGKLPLTTTGTDLALTITHLLRKKKVVDKFVEFFGEGVSTLSLADRATVSNMSPENGATVTFFPVDEETLHYLRLSGRSEEHVRLVEAYCKANGLFFTPDAEEPVYSDVIEIDLSTIETSVAGPKRPQDLIRLSDVKDSFQQALTHKAGNHGYGLNDNEIDKTAVIAHQNGITSTLKTGSIVLAAITSCTNTSNPHVMIGAGLLAKKAVEKGLTVPPYVKTSLSPGSRVVTEYLRKANLLPYLEKLGFYLVGYGCTTCVGNSGPLPEEVANAILEQELIVASVLSGNRNFEGRIHPLIKANFLASPPLVVAFAIAGTVNIGLQHQPLGQDQDDNEVYLADLWPTAAEIQKAIAEAVTPDLFAAQKEKIFTGNRSWNRLEASHTPLYEWEQTSTYLQNPPYVQNLTRDPGNIRPLQGLRVLAKLGDSITTDHISPAGGTIPANSVAGRYLLEKEVPREELSSYGARRGNHHVMIRGGFSNIRLRNQISPETEGGFTTHFPTGEVLSIYEAAMKYQADGTGLLIIAGLDYGMGSSRDWAAKATQLLGVKVVLAQSFERIHRSNLALMGVLPLQFREGENADRLGLTGRESYDIPIGADLQPHQSITVTTVDEEGRRTAFEAMIRFDTEAEVDIYRHGGVLPMVLRKHLAKEEEKK</sequence>
<dbReference type="CDD" id="cd01580">
    <property type="entry name" value="AcnA_IRP_Swivel"/>
    <property type="match status" value="1"/>
</dbReference>
<comment type="similarity">
    <text evidence="3 10">Belongs to the aconitase/IPM isomerase family.</text>
</comment>
<organism evidence="13 14">
    <name type="scientific">Desmospora activa DSM 45169</name>
    <dbReference type="NCBI Taxonomy" id="1121389"/>
    <lineage>
        <taxon>Bacteria</taxon>
        <taxon>Bacillati</taxon>
        <taxon>Bacillota</taxon>
        <taxon>Bacilli</taxon>
        <taxon>Bacillales</taxon>
        <taxon>Thermoactinomycetaceae</taxon>
        <taxon>Desmospora</taxon>
    </lineage>
</organism>
<dbReference type="InterPro" id="IPR000573">
    <property type="entry name" value="AconitaseA/IPMdHydase_ssu_swvl"/>
</dbReference>
<reference evidence="13 14" key="1">
    <citation type="submission" date="2018-04" db="EMBL/GenBank/DDBJ databases">
        <title>Genomic Encyclopedia of Archaeal and Bacterial Type Strains, Phase II (KMG-II): from individual species to whole genera.</title>
        <authorList>
            <person name="Goeker M."/>
        </authorList>
    </citation>
    <scope>NUCLEOTIDE SEQUENCE [LARGE SCALE GENOMIC DNA]</scope>
    <source>
        <strain evidence="13 14">DSM 45169</strain>
    </source>
</reference>
<dbReference type="Gene3D" id="3.30.499.10">
    <property type="entry name" value="Aconitase, domain 3"/>
    <property type="match status" value="2"/>
</dbReference>
<gene>
    <name evidence="13" type="ORF">C8J48_0326</name>
</gene>
<dbReference type="NCBIfam" id="NF006757">
    <property type="entry name" value="PRK09277.1"/>
    <property type="match status" value="1"/>
</dbReference>
<keyword evidence="7 10" id="KW-0411">Iron-sulfur</keyword>
<keyword evidence="10" id="KW-0004">4Fe-4S</keyword>
<dbReference type="EC" id="4.2.1.3" evidence="10"/>
<comment type="caution">
    <text evidence="13">The sequence shown here is derived from an EMBL/GenBank/DDBJ whole genome shotgun (WGS) entry which is preliminary data.</text>
</comment>
<keyword evidence="8 10" id="KW-0456">Lyase</keyword>
<evidence type="ECO:0000256" key="3">
    <source>
        <dbReference type="ARBA" id="ARBA00007185"/>
    </source>
</evidence>
<dbReference type="CDD" id="cd01586">
    <property type="entry name" value="AcnA_IRP"/>
    <property type="match status" value="1"/>
</dbReference>
<dbReference type="EMBL" id="PZZP01000001">
    <property type="protein sequence ID" value="PTM57772.1"/>
    <property type="molecule type" value="Genomic_DNA"/>
</dbReference>
<dbReference type="InterPro" id="IPR006249">
    <property type="entry name" value="Aconitase/IRP2"/>
</dbReference>
<dbReference type="Proteomes" id="UP000241639">
    <property type="component" value="Unassembled WGS sequence"/>
</dbReference>
<evidence type="ECO:0000313" key="14">
    <source>
        <dbReference type="Proteomes" id="UP000241639"/>
    </source>
</evidence>
<dbReference type="SUPFAM" id="SSF52016">
    <property type="entry name" value="LeuD/IlvD-like"/>
    <property type="match status" value="1"/>
</dbReference>
<evidence type="ECO:0000256" key="4">
    <source>
        <dbReference type="ARBA" id="ARBA00011245"/>
    </source>
</evidence>
<keyword evidence="5" id="KW-0479">Metal-binding</keyword>
<dbReference type="Pfam" id="PF00330">
    <property type="entry name" value="Aconitase"/>
    <property type="match status" value="1"/>
</dbReference>
<dbReference type="NCBIfam" id="NF009520">
    <property type="entry name" value="PRK12881.1"/>
    <property type="match status" value="1"/>
</dbReference>
<dbReference type="GO" id="GO:0006099">
    <property type="term" value="P:tricarboxylic acid cycle"/>
    <property type="evidence" value="ECO:0007669"/>
    <property type="project" value="UniProtKB-UniPathway"/>
</dbReference>